<dbReference type="InterPro" id="IPR036282">
    <property type="entry name" value="Glutathione-S-Trfase_C_sf"/>
</dbReference>
<dbReference type="SUPFAM" id="SSF47616">
    <property type="entry name" value="GST C-terminal domain-like"/>
    <property type="match status" value="1"/>
</dbReference>
<evidence type="ECO:0008006" key="6">
    <source>
        <dbReference type="Google" id="ProtNLM"/>
    </source>
</evidence>
<organism evidence="4 5">
    <name type="scientific">Aspergillus carbonarius (strain ITEM 5010)</name>
    <dbReference type="NCBI Taxonomy" id="602072"/>
    <lineage>
        <taxon>Eukaryota</taxon>
        <taxon>Fungi</taxon>
        <taxon>Dikarya</taxon>
        <taxon>Ascomycota</taxon>
        <taxon>Pezizomycotina</taxon>
        <taxon>Eurotiomycetes</taxon>
        <taxon>Eurotiomycetidae</taxon>
        <taxon>Eurotiales</taxon>
        <taxon>Aspergillaceae</taxon>
        <taxon>Aspergillus</taxon>
        <taxon>Aspergillus subgen. Circumdati</taxon>
    </lineage>
</organism>
<feature type="domain" description="GST N-terminal" evidence="2">
    <location>
        <begin position="2"/>
        <end position="84"/>
    </location>
</feature>
<dbReference type="Gene3D" id="1.20.1050.10">
    <property type="match status" value="1"/>
</dbReference>
<dbReference type="AlphaFoldDB" id="A0A1R3RFJ1"/>
<accession>A0A1R3RFJ1</accession>
<evidence type="ECO:0000259" key="2">
    <source>
        <dbReference type="PROSITE" id="PS50404"/>
    </source>
</evidence>
<dbReference type="PANTHER" id="PTHR44051">
    <property type="entry name" value="GLUTATHIONE S-TRANSFERASE-RELATED"/>
    <property type="match status" value="1"/>
</dbReference>
<keyword evidence="5" id="KW-1185">Reference proteome</keyword>
<evidence type="ECO:0000256" key="1">
    <source>
        <dbReference type="ARBA" id="ARBA00007409"/>
    </source>
</evidence>
<proteinExistence type="inferred from homology"/>
<sequence>MSSGLTSHHLRLSQSERIIWLCEELGIPYTLKCYDRQQPTLQAPDEYRQLHWSGTAPIIEDDGIAIGETMAITEYILAKYGHGRLVVPPSHPNYADYVFWLHRANGSTMPAFMGLMFGRLRGSDEDMISKLSEARVKATCEAMETQLGKSPYLAGDEFTAADCVSVFPLTTLRLFIPYSLDAYPNIVRYLARIGQREAYKRAMEKGDPDLVPVLTAAAPVKSLL</sequence>
<dbReference type="InterPro" id="IPR004046">
    <property type="entry name" value="GST_C"/>
</dbReference>
<dbReference type="InterPro" id="IPR010987">
    <property type="entry name" value="Glutathione-S-Trfase_C-like"/>
</dbReference>
<dbReference type="InterPro" id="IPR040079">
    <property type="entry name" value="Glutathione_S-Trfase"/>
</dbReference>
<dbReference type="SFLD" id="SFLDG01150">
    <property type="entry name" value="Main.1:_Beta-like"/>
    <property type="match status" value="1"/>
</dbReference>
<dbReference type="OMA" id="YADYVFW"/>
<comment type="similarity">
    <text evidence="1">Belongs to the GST superfamily.</text>
</comment>
<dbReference type="SFLD" id="SFLDG00358">
    <property type="entry name" value="Main_(cytGST)"/>
    <property type="match status" value="1"/>
</dbReference>
<dbReference type="Proteomes" id="UP000188318">
    <property type="component" value="Unassembled WGS sequence"/>
</dbReference>
<dbReference type="Pfam" id="PF13409">
    <property type="entry name" value="GST_N_2"/>
    <property type="match status" value="1"/>
</dbReference>
<feature type="domain" description="GST C-terminal" evidence="3">
    <location>
        <begin position="90"/>
        <end position="212"/>
    </location>
</feature>
<dbReference type="CDD" id="cd03046">
    <property type="entry name" value="GST_N_GTT1_like"/>
    <property type="match status" value="1"/>
</dbReference>
<reference evidence="5" key="1">
    <citation type="journal article" date="2017" name="Genome Biol.">
        <title>Comparative genomics reveals high biological diversity and specific adaptations in the industrially and medically important fungal genus Aspergillus.</title>
        <authorList>
            <person name="de Vries R.P."/>
            <person name="Riley R."/>
            <person name="Wiebenga A."/>
            <person name="Aguilar-Osorio G."/>
            <person name="Amillis S."/>
            <person name="Uchima C.A."/>
            <person name="Anderluh G."/>
            <person name="Asadollahi M."/>
            <person name="Askin M."/>
            <person name="Barry K."/>
            <person name="Battaglia E."/>
            <person name="Bayram O."/>
            <person name="Benocci T."/>
            <person name="Braus-Stromeyer S.A."/>
            <person name="Caldana C."/>
            <person name="Canovas D."/>
            <person name="Cerqueira G.C."/>
            <person name="Chen F."/>
            <person name="Chen W."/>
            <person name="Choi C."/>
            <person name="Clum A."/>
            <person name="Dos Santos R.A."/>
            <person name="Damasio A.R."/>
            <person name="Diallinas G."/>
            <person name="Emri T."/>
            <person name="Fekete E."/>
            <person name="Flipphi M."/>
            <person name="Freyberg S."/>
            <person name="Gallo A."/>
            <person name="Gournas C."/>
            <person name="Habgood R."/>
            <person name="Hainaut M."/>
            <person name="Harispe M.L."/>
            <person name="Henrissat B."/>
            <person name="Hilden K.S."/>
            <person name="Hope R."/>
            <person name="Hossain A."/>
            <person name="Karabika E."/>
            <person name="Karaffa L."/>
            <person name="Karanyi Z."/>
            <person name="Krasevec N."/>
            <person name="Kuo A."/>
            <person name="Kusch H."/>
            <person name="LaButti K."/>
            <person name="Lagendijk E.L."/>
            <person name="Lapidus A."/>
            <person name="Levasseur A."/>
            <person name="Lindquist E."/>
            <person name="Lipzen A."/>
            <person name="Logrieco A.F."/>
            <person name="MacCabe A."/>
            <person name="Maekelae M.R."/>
            <person name="Malavazi I."/>
            <person name="Melin P."/>
            <person name="Meyer V."/>
            <person name="Mielnichuk N."/>
            <person name="Miskei M."/>
            <person name="Molnar A.P."/>
            <person name="Mule G."/>
            <person name="Ngan C.Y."/>
            <person name="Orejas M."/>
            <person name="Orosz E."/>
            <person name="Ouedraogo J.P."/>
            <person name="Overkamp K.M."/>
            <person name="Park H.-S."/>
            <person name="Perrone G."/>
            <person name="Piumi F."/>
            <person name="Punt P.J."/>
            <person name="Ram A.F."/>
            <person name="Ramon A."/>
            <person name="Rauscher S."/>
            <person name="Record E."/>
            <person name="Riano-Pachon D.M."/>
            <person name="Robert V."/>
            <person name="Roehrig J."/>
            <person name="Ruller R."/>
            <person name="Salamov A."/>
            <person name="Salih N.S."/>
            <person name="Samson R.A."/>
            <person name="Sandor E."/>
            <person name="Sanguinetti M."/>
            <person name="Schuetze T."/>
            <person name="Sepcic K."/>
            <person name="Shelest E."/>
            <person name="Sherlock G."/>
            <person name="Sophianopoulou V."/>
            <person name="Squina F.M."/>
            <person name="Sun H."/>
            <person name="Susca A."/>
            <person name="Todd R.B."/>
            <person name="Tsang A."/>
            <person name="Unkles S.E."/>
            <person name="van de Wiele N."/>
            <person name="van Rossen-Uffink D."/>
            <person name="Oliveira J.V."/>
            <person name="Vesth T.C."/>
            <person name="Visser J."/>
            <person name="Yu J.-H."/>
            <person name="Zhou M."/>
            <person name="Andersen M.R."/>
            <person name="Archer D.B."/>
            <person name="Baker S.E."/>
            <person name="Benoit I."/>
            <person name="Brakhage A.A."/>
            <person name="Braus G.H."/>
            <person name="Fischer R."/>
            <person name="Frisvad J.C."/>
            <person name="Goldman G.H."/>
            <person name="Houbraken J."/>
            <person name="Oakley B."/>
            <person name="Pocsi I."/>
            <person name="Scazzocchio C."/>
            <person name="Seiboth B."/>
            <person name="vanKuyk P.A."/>
            <person name="Wortman J."/>
            <person name="Dyer P.S."/>
            <person name="Grigoriev I.V."/>
        </authorList>
    </citation>
    <scope>NUCLEOTIDE SEQUENCE [LARGE SCALE GENOMIC DNA]</scope>
    <source>
        <strain evidence="5">ITEM 5010</strain>
    </source>
</reference>
<protein>
    <recommendedName>
        <fullName evidence="6">Glutathione S-transferase</fullName>
    </recommendedName>
</protein>
<dbReference type="OrthoDB" id="2309723at2759"/>
<dbReference type="SFLD" id="SFLDS00019">
    <property type="entry name" value="Glutathione_Transferase_(cytos"/>
    <property type="match status" value="1"/>
</dbReference>
<evidence type="ECO:0000313" key="5">
    <source>
        <dbReference type="Proteomes" id="UP000188318"/>
    </source>
</evidence>
<evidence type="ECO:0000259" key="3">
    <source>
        <dbReference type="PROSITE" id="PS50405"/>
    </source>
</evidence>
<dbReference type="VEuPathDB" id="FungiDB:ASPCADRAFT_174114"/>
<dbReference type="PROSITE" id="PS50405">
    <property type="entry name" value="GST_CTER"/>
    <property type="match status" value="1"/>
</dbReference>
<dbReference type="SUPFAM" id="SSF52833">
    <property type="entry name" value="Thioredoxin-like"/>
    <property type="match status" value="1"/>
</dbReference>
<dbReference type="PROSITE" id="PS50404">
    <property type="entry name" value="GST_NTER"/>
    <property type="match status" value="1"/>
</dbReference>
<gene>
    <name evidence="4" type="ORF">ASPCADRAFT_174114</name>
</gene>
<dbReference type="EMBL" id="KV907505">
    <property type="protein sequence ID" value="OOF93250.1"/>
    <property type="molecule type" value="Genomic_DNA"/>
</dbReference>
<name>A0A1R3RFJ1_ASPC5</name>
<evidence type="ECO:0000313" key="4">
    <source>
        <dbReference type="EMBL" id="OOF93250.1"/>
    </source>
</evidence>
<dbReference type="InterPro" id="IPR036249">
    <property type="entry name" value="Thioredoxin-like_sf"/>
</dbReference>
<dbReference type="Gene3D" id="3.40.30.10">
    <property type="entry name" value="Glutaredoxin"/>
    <property type="match status" value="1"/>
</dbReference>
<dbReference type="PANTHER" id="PTHR44051:SF9">
    <property type="entry name" value="GLUTATHIONE S-TRANSFERASE 1"/>
    <property type="match status" value="1"/>
</dbReference>
<dbReference type="InterPro" id="IPR004045">
    <property type="entry name" value="Glutathione_S-Trfase_N"/>
</dbReference>
<dbReference type="Pfam" id="PF00043">
    <property type="entry name" value="GST_C"/>
    <property type="match status" value="1"/>
</dbReference>
<dbReference type="STRING" id="602072.A0A1R3RFJ1"/>